<evidence type="ECO:0000313" key="3">
    <source>
        <dbReference type="Proteomes" id="UP000059113"/>
    </source>
</evidence>
<dbReference type="AlphaFoldDB" id="A0A0H4VE78"/>
<evidence type="ECO:0000256" key="1">
    <source>
        <dbReference type="SAM" id="SignalP"/>
    </source>
</evidence>
<feature type="chain" id="PRO_5005210722" evidence="1">
    <location>
        <begin position="26"/>
        <end position="243"/>
    </location>
</feature>
<accession>A0A0H4VE78</accession>
<dbReference type="PATRIC" id="fig|1648404.4.peg.852"/>
<keyword evidence="2" id="KW-0378">Hydrolase</keyword>
<dbReference type="STRING" id="1648404.CP97_04060"/>
<dbReference type="RefSeq" id="WP_048884897.1">
    <property type="nucleotide sequence ID" value="NZ_CP011310.1"/>
</dbReference>
<dbReference type="GO" id="GO:0016787">
    <property type="term" value="F:hydrolase activity"/>
    <property type="evidence" value="ECO:0007669"/>
    <property type="project" value="UniProtKB-KW"/>
</dbReference>
<proteinExistence type="predicted"/>
<evidence type="ECO:0000313" key="2">
    <source>
        <dbReference type="EMBL" id="AKQ41384.1"/>
    </source>
</evidence>
<keyword evidence="1" id="KW-0732">Signal</keyword>
<dbReference type="Proteomes" id="UP000059113">
    <property type="component" value="Chromosome"/>
</dbReference>
<organism evidence="2 3">
    <name type="scientific">Aurantiacibacter atlanticus</name>
    <dbReference type="NCBI Taxonomy" id="1648404"/>
    <lineage>
        <taxon>Bacteria</taxon>
        <taxon>Pseudomonadati</taxon>
        <taxon>Pseudomonadota</taxon>
        <taxon>Alphaproteobacteria</taxon>
        <taxon>Sphingomonadales</taxon>
        <taxon>Erythrobacteraceae</taxon>
        <taxon>Aurantiacibacter</taxon>
    </lineage>
</organism>
<keyword evidence="3" id="KW-1185">Reference proteome</keyword>
<dbReference type="KEGG" id="ery:CP97_04060"/>
<reference evidence="3" key="2">
    <citation type="submission" date="2015-04" db="EMBL/GenBank/DDBJ databases">
        <title>The complete genome sequence of Erythrobacter sp. s21-N3.</title>
        <authorList>
            <person name="Zhuang L."/>
            <person name="Liu Y."/>
            <person name="Shao Z."/>
        </authorList>
    </citation>
    <scope>NUCLEOTIDE SEQUENCE [LARGE SCALE GENOMIC DNA]</scope>
    <source>
        <strain evidence="3">s21-N3</strain>
    </source>
</reference>
<dbReference type="EMBL" id="CP011310">
    <property type="protein sequence ID" value="AKQ41384.1"/>
    <property type="molecule type" value="Genomic_DNA"/>
</dbReference>
<feature type="signal peptide" evidence="1">
    <location>
        <begin position="1"/>
        <end position="25"/>
    </location>
</feature>
<reference evidence="2 3" key="1">
    <citation type="journal article" date="2015" name="Int. J. Syst. Evol. Microbiol.">
        <title>Erythrobacter atlanticus sp. nov., a bacterium from ocean sediment able to degrade polycyclic aromatic hydrocarbons.</title>
        <authorList>
            <person name="Zhuang L."/>
            <person name="Liu Y."/>
            <person name="Wang L."/>
            <person name="Wang W."/>
            <person name="Shao Z."/>
        </authorList>
    </citation>
    <scope>NUCLEOTIDE SEQUENCE [LARGE SCALE GENOMIC DNA]</scope>
    <source>
        <strain evidence="3">s21-N3</strain>
    </source>
</reference>
<name>A0A0H4VE78_9SPHN</name>
<gene>
    <name evidence="2" type="ORF">CP97_04060</name>
</gene>
<protein>
    <submittedName>
        <fullName evidence="2">Hydrolase, alpha/beta fold family protein</fullName>
    </submittedName>
</protein>
<sequence>MARKPPLMSSILAAISVSLAAPASADDTNPRSVSRYVSPQHAATETSAIAAIGPFRVLDGARVALVDITDSRSPAQFAALLEAYPHIAVIEFVEAPGTHDDLANLQLGRMIRARGIATIAPEGGSIRSGAVELFIAGAARYIDEAAEFAVHGWTDDRGLGAEDYPAQAPEHRRYIDYYMEMDMNIQQAQAFYAMTNTVSFDQALWLTGSEMRGWLDDATMLAEQAQGAPILSASRLDFHPVLQ</sequence>